<gene>
    <name evidence="3" type="ORF">SAMN05421853_101242</name>
</gene>
<dbReference type="PRINTS" id="PR01438">
    <property type="entry name" value="UNVRSLSTRESS"/>
</dbReference>
<dbReference type="EMBL" id="FOXV01000001">
    <property type="protein sequence ID" value="SFQ00504.1"/>
    <property type="molecule type" value="Genomic_DNA"/>
</dbReference>
<evidence type="ECO:0000313" key="3">
    <source>
        <dbReference type="EMBL" id="SFQ00504.1"/>
    </source>
</evidence>
<reference evidence="4" key="1">
    <citation type="submission" date="2016-10" db="EMBL/GenBank/DDBJ databases">
        <authorList>
            <person name="Varghese N."/>
            <person name="Submissions S."/>
        </authorList>
    </citation>
    <scope>NUCLEOTIDE SEQUENCE [LARGE SCALE GENOMIC DNA]</scope>
    <source>
        <strain evidence="4">JCM 10271</strain>
    </source>
</reference>
<dbReference type="Pfam" id="PF00582">
    <property type="entry name" value="Usp"/>
    <property type="match status" value="1"/>
</dbReference>
<accession>A0A1I5UYV4</accession>
<protein>
    <submittedName>
        <fullName evidence="3">Nucleotide-binding universal stress protein, UspA family</fullName>
    </submittedName>
</protein>
<dbReference type="STRING" id="93684.SAMN05421853_101242"/>
<comment type="similarity">
    <text evidence="1">Belongs to the universal stress protein A family.</text>
</comment>
<evidence type="ECO:0000259" key="2">
    <source>
        <dbReference type="Pfam" id="PF00582"/>
    </source>
</evidence>
<dbReference type="AlphaFoldDB" id="A0A1I5UYV4"/>
<proteinExistence type="inferred from homology"/>
<dbReference type="SUPFAM" id="SSF52402">
    <property type="entry name" value="Adenine nucleotide alpha hydrolases-like"/>
    <property type="match status" value="1"/>
</dbReference>
<dbReference type="CDD" id="cd00293">
    <property type="entry name" value="USP-like"/>
    <property type="match status" value="1"/>
</dbReference>
<dbReference type="InterPro" id="IPR014729">
    <property type="entry name" value="Rossmann-like_a/b/a_fold"/>
</dbReference>
<dbReference type="RefSeq" id="WP_093008963.1">
    <property type="nucleotide sequence ID" value="NZ_FOXV01000001.1"/>
</dbReference>
<name>A0A1I5UYV4_9RHOB</name>
<dbReference type="InterPro" id="IPR006016">
    <property type="entry name" value="UspA"/>
</dbReference>
<sequence length="144" mass="15582">MSDPFIVGYDGSPASDRALDVAIAQAVEASTPIILVHVLEWSPYSFLTQEELAERHRRRKEELARAESAVVTPALERVSGHGVEVSPVIRYGHSAEILVELAKSEKARQIFVGRDGSSAFKARLFGSTAATLVQVSPVPCTILP</sequence>
<dbReference type="InterPro" id="IPR006015">
    <property type="entry name" value="Universal_stress_UspA"/>
</dbReference>
<organism evidence="3 4">
    <name type="scientific">Roseivivax halotolerans</name>
    <dbReference type="NCBI Taxonomy" id="93684"/>
    <lineage>
        <taxon>Bacteria</taxon>
        <taxon>Pseudomonadati</taxon>
        <taxon>Pseudomonadota</taxon>
        <taxon>Alphaproteobacteria</taxon>
        <taxon>Rhodobacterales</taxon>
        <taxon>Roseobacteraceae</taxon>
        <taxon>Roseivivax</taxon>
    </lineage>
</organism>
<evidence type="ECO:0000313" key="4">
    <source>
        <dbReference type="Proteomes" id="UP000243106"/>
    </source>
</evidence>
<dbReference type="Proteomes" id="UP000243106">
    <property type="component" value="Unassembled WGS sequence"/>
</dbReference>
<evidence type="ECO:0000256" key="1">
    <source>
        <dbReference type="ARBA" id="ARBA00008791"/>
    </source>
</evidence>
<dbReference type="PANTHER" id="PTHR46268">
    <property type="entry name" value="STRESS RESPONSE PROTEIN NHAX"/>
    <property type="match status" value="1"/>
</dbReference>
<feature type="domain" description="UspA" evidence="2">
    <location>
        <begin position="1"/>
        <end position="143"/>
    </location>
</feature>
<keyword evidence="4" id="KW-1185">Reference proteome</keyword>
<dbReference type="Gene3D" id="3.40.50.620">
    <property type="entry name" value="HUPs"/>
    <property type="match status" value="1"/>
</dbReference>
<dbReference type="PANTHER" id="PTHR46268:SF6">
    <property type="entry name" value="UNIVERSAL STRESS PROTEIN UP12"/>
    <property type="match status" value="1"/>
</dbReference>